<evidence type="ECO:0000313" key="1">
    <source>
        <dbReference type="EMBL" id="KAK3789259.1"/>
    </source>
</evidence>
<dbReference type="EMBL" id="JAWDGP010001678">
    <property type="protein sequence ID" value="KAK3789259.1"/>
    <property type="molecule type" value="Genomic_DNA"/>
</dbReference>
<gene>
    <name evidence="1" type="ORF">RRG08_001649</name>
</gene>
<proteinExistence type="predicted"/>
<comment type="caution">
    <text evidence="1">The sequence shown here is derived from an EMBL/GenBank/DDBJ whole genome shotgun (WGS) entry which is preliminary data.</text>
</comment>
<reference evidence="1" key="1">
    <citation type="journal article" date="2023" name="G3 (Bethesda)">
        <title>A reference genome for the long-term kleptoplast-retaining sea slug Elysia crispata morphotype clarki.</title>
        <authorList>
            <person name="Eastman K.E."/>
            <person name="Pendleton A.L."/>
            <person name="Shaikh M.A."/>
            <person name="Suttiyut T."/>
            <person name="Ogas R."/>
            <person name="Tomko P."/>
            <person name="Gavelis G."/>
            <person name="Widhalm J.R."/>
            <person name="Wisecaver J.H."/>
        </authorList>
    </citation>
    <scope>NUCLEOTIDE SEQUENCE</scope>
    <source>
        <strain evidence="1">ECLA1</strain>
    </source>
</reference>
<dbReference type="Proteomes" id="UP001283361">
    <property type="component" value="Unassembled WGS sequence"/>
</dbReference>
<name>A0AAE1AJU6_9GAST</name>
<evidence type="ECO:0000313" key="2">
    <source>
        <dbReference type="Proteomes" id="UP001283361"/>
    </source>
</evidence>
<accession>A0AAE1AJU6</accession>
<sequence>MVNLLWQGLSLSRLTVARQYQTYGQLAVARLVSIPPDGLSLSRLTVARQYQTYGQLAVARLVSIPPDGSLTIPDLWSTCCGKACLYPA</sequence>
<dbReference type="AlphaFoldDB" id="A0AAE1AJU6"/>
<protein>
    <submittedName>
        <fullName evidence="1">Uncharacterized protein</fullName>
    </submittedName>
</protein>
<keyword evidence="2" id="KW-1185">Reference proteome</keyword>
<organism evidence="1 2">
    <name type="scientific">Elysia crispata</name>
    <name type="common">lettuce slug</name>
    <dbReference type="NCBI Taxonomy" id="231223"/>
    <lineage>
        <taxon>Eukaryota</taxon>
        <taxon>Metazoa</taxon>
        <taxon>Spiralia</taxon>
        <taxon>Lophotrochozoa</taxon>
        <taxon>Mollusca</taxon>
        <taxon>Gastropoda</taxon>
        <taxon>Heterobranchia</taxon>
        <taxon>Euthyneura</taxon>
        <taxon>Panpulmonata</taxon>
        <taxon>Sacoglossa</taxon>
        <taxon>Placobranchoidea</taxon>
        <taxon>Plakobranchidae</taxon>
        <taxon>Elysia</taxon>
    </lineage>
</organism>